<dbReference type="EMBL" id="CM037020">
    <property type="protein sequence ID" value="KAH7670732.1"/>
    <property type="molecule type" value="Genomic_DNA"/>
</dbReference>
<organism evidence="1 2">
    <name type="scientific">Dioscorea alata</name>
    <name type="common">Purple yam</name>
    <dbReference type="NCBI Taxonomy" id="55571"/>
    <lineage>
        <taxon>Eukaryota</taxon>
        <taxon>Viridiplantae</taxon>
        <taxon>Streptophyta</taxon>
        <taxon>Embryophyta</taxon>
        <taxon>Tracheophyta</taxon>
        <taxon>Spermatophyta</taxon>
        <taxon>Magnoliopsida</taxon>
        <taxon>Liliopsida</taxon>
        <taxon>Dioscoreales</taxon>
        <taxon>Dioscoreaceae</taxon>
        <taxon>Dioscorea</taxon>
    </lineage>
</organism>
<protein>
    <submittedName>
        <fullName evidence="1">VQ domain-containing protein</fullName>
    </submittedName>
</protein>
<accession>A0ACB7VAS1</accession>
<sequence length="177" mass="19539">MVEKSQAQGTTFVHADACNFMEVVQRLTGPNIKQHPPPPPPPPPPPTSPKITGIRKPTFKLHDRRQGLRSLSSSTSSSSFSLMILKPDTLLHALCSRVLSPPFKSLVSPSKSLSQLDFCEKESSPSSSSCLNEAEEEKAIRERRFYLHPSPRSLSSRVSDPELLSLFPLATPKSQEH</sequence>
<reference evidence="2" key="1">
    <citation type="journal article" date="2022" name="Nat. Commun.">
        <title>Chromosome evolution and the genetic basis of agronomically important traits in greater yam.</title>
        <authorList>
            <person name="Bredeson J.V."/>
            <person name="Lyons J.B."/>
            <person name="Oniyinde I.O."/>
            <person name="Okereke N.R."/>
            <person name="Kolade O."/>
            <person name="Nnabue I."/>
            <person name="Nwadili C.O."/>
            <person name="Hribova E."/>
            <person name="Parker M."/>
            <person name="Nwogha J."/>
            <person name="Shu S."/>
            <person name="Carlson J."/>
            <person name="Kariba R."/>
            <person name="Muthemba S."/>
            <person name="Knop K."/>
            <person name="Barton G.J."/>
            <person name="Sherwood A.V."/>
            <person name="Lopez-Montes A."/>
            <person name="Asiedu R."/>
            <person name="Jamnadass R."/>
            <person name="Muchugi A."/>
            <person name="Goodstein D."/>
            <person name="Egesi C.N."/>
            <person name="Featherston J."/>
            <person name="Asfaw A."/>
            <person name="Simpson G.G."/>
            <person name="Dolezel J."/>
            <person name="Hendre P.S."/>
            <person name="Van Deynze A."/>
            <person name="Kumar P.L."/>
            <person name="Obidiegwu J.E."/>
            <person name="Bhattacharjee R."/>
            <person name="Rokhsar D.S."/>
        </authorList>
    </citation>
    <scope>NUCLEOTIDE SEQUENCE [LARGE SCALE GENOMIC DNA]</scope>
    <source>
        <strain evidence="2">cv. TDa95/00328</strain>
    </source>
</reference>
<evidence type="ECO:0000313" key="1">
    <source>
        <dbReference type="EMBL" id="KAH7670732.1"/>
    </source>
</evidence>
<comment type="caution">
    <text evidence="1">The sequence shown here is derived from an EMBL/GenBank/DDBJ whole genome shotgun (WGS) entry which is preliminary data.</text>
</comment>
<proteinExistence type="predicted"/>
<gene>
    <name evidence="1" type="ORF">IHE45_10G047400</name>
</gene>
<dbReference type="Proteomes" id="UP000827976">
    <property type="component" value="Chromosome 10"/>
</dbReference>
<name>A0ACB7VAS1_DIOAL</name>
<keyword evidence="2" id="KW-1185">Reference proteome</keyword>
<evidence type="ECO:0000313" key="2">
    <source>
        <dbReference type="Proteomes" id="UP000827976"/>
    </source>
</evidence>